<keyword evidence="3" id="KW-0479">Metal-binding</keyword>
<comment type="caution">
    <text evidence="8">The sequence shown here is derived from an EMBL/GenBank/DDBJ whole genome shotgun (WGS) entry which is preliminary data.</text>
</comment>
<keyword evidence="5 7" id="KW-0119">Carbohydrate metabolism</keyword>
<keyword evidence="9" id="KW-1185">Reference proteome</keyword>
<dbReference type="InterPro" id="IPR004446">
    <property type="entry name" value="Heptose_bisP_phosphatase"/>
</dbReference>
<dbReference type="Proteomes" id="UP001501411">
    <property type="component" value="Unassembled WGS sequence"/>
</dbReference>
<evidence type="ECO:0000256" key="2">
    <source>
        <dbReference type="ARBA" id="ARBA00022490"/>
    </source>
</evidence>
<comment type="similarity">
    <text evidence="7">Belongs to the gmhB family.</text>
</comment>
<dbReference type="EC" id="3.1.3.-" evidence="7"/>
<dbReference type="NCBIfam" id="TIGR01662">
    <property type="entry name" value="HAD-SF-IIIA"/>
    <property type="match status" value="1"/>
</dbReference>
<dbReference type="InterPro" id="IPR006549">
    <property type="entry name" value="HAD-SF_hydro_IIIA"/>
</dbReference>
<evidence type="ECO:0000256" key="5">
    <source>
        <dbReference type="ARBA" id="ARBA00023277"/>
    </source>
</evidence>
<dbReference type="Pfam" id="PF13242">
    <property type="entry name" value="Hydrolase_like"/>
    <property type="match status" value="1"/>
</dbReference>
<evidence type="ECO:0000313" key="9">
    <source>
        <dbReference type="Proteomes" id="UP001501411"/>
    </source>
</evidence>
<dbReference type="InterPro" id="IPR006543">
    <property type="entry name" value="Histidinol-phos"/>
</dbReference>
<sequence length="169" mass="19263">MHRKALFLDRDGVVNIDKGYVYQITAFEFVAGIFDICRYFQEQGYLLIIVTNQSGIARKLYTEADYAQLTEWMVQQFKAAGITINKVYHCPDHPDFTKPSQWRKPNPGMLLEAAKAFELNLTESVLIGDKPSDLEAAKRAGIKKAFLTKTNEPLDLTTILTQLQNTSKW</sequence>
<protein>
    <recommendedName>
        <fullName evidence="6 7">D,D-heptose 1,7-bisphosphate phosphatase</fullName>
        <ecNumber evidence="7">3.1.3.-</ecNumber>
    </recommendedName>
</protein>
<keyword evidence="4 7" id="KW-0378">Hydrolase</keyword>
<evidence type="ECO:0000313" key="8">
    <source>
        <dbReference type="EMBL" id="GAA4781562.1"/>
    </source>
</evidence>
<gene>
    <name evidence="8" type="primary">gmhB</name>
    <name evidence="8" type="ORF">GCM10023231_06420</name>
</gene>
<evidence type="ECO:0000256" key="1">
    <source>
        <dbReference type="ARBA" id="ARBA00004496"/>
    </source>
</evidence>
<dbReference type="SUPFAM" id="SSF56784">
    <property type="entry name" value="HAD-like"/>
    <property type="match status" value="1"/>
</dbReference>
<dbReference type="NCBIfam" id="TIGR00213">
    <property type="entry name" value="GmhB_yaeD"/>
    <property type="match status" value="1"/>
</dbReference>
<dbReference type="CDD" id="cd07503">
    <property type="entry name" value="HAD_HisB-N"/>
    <property type="match status" value="1"/>
</dbReference>
<dbReference type="PIRSF" id="PIRSF004682">
    <property type="entry name" value="GmhB"/>
    <property type="match status" value="1"/>
</dbReference>
<reference evidence="9" key="1">
    <citation type="journal article" date="2019" name="Int. J. Syst. Evol. Microbiol.">
        <title>The Global Catalogue of Microorganisms (GCM) 10K type strain sequencing project: providing services to taxonomists for standard genome sequencing and annotation.</title>
        <authorList>
            <consortium name="The Broad Institute Genomics Platform"/>
            <consortium name="The Broad Institute Genome Sequencing Center for Infectious Disease"/>
            <person name="Wu L."/>
            <person name="Ma J."/>
        </authorList>
    </citation>
    <scope>NUCLEOTIDE SEQUENCE [LARGE SCALE GENOMIC DNA]</scope>
    <source>
        <strain evidence="9">JCM 18200</strain>
    </source>
</reference>
<dbReference type="InterPro" id="IPR036412">
    <property type="entry name" value="HAD-like_sf"/>
</dbReference>
<accession>A0ABP9AHG0</accession>
<name>A0ABP9AHG0_9SPHI</name>
<keyword evidence="2 7" id="KW-0963">Cytoplasm</keyword>
<dbReference type="EMBL" id="BAABIQ010000003">
    <property type="protein sequence ID" value="GAA4781562.1"/>
    <property type="molecule type" value="Genomic_DNA"/>
</dbReference>
<dbReference type="InterPro" id="IPR023214">
    <property type="entry name" value="HAD_sf"/>
</dbReference>
<proteinExistence type="inferred from homology"/>
<evidence type="ECO:0000256" key="7">
    <source>
        <dbReference type="PIRNR" id="PIRNR004682"/>
    </source>
</evidence>
<dbReference type="RefSeq" id="WP_345230258.1">
    <property type="nucleotide sequence ID" value="NZ_BAABIQ010000003.1"/>
</dbReference>
<evidence type="ECO:0000256" key="3">
    <source>
        <dbReference type="ARBA" id="ARBA00022723"/>
    </source>
</evidence>
<dbReference type="NCBIfam" id="TIGR01656">
    <property type="entry name" value="Histidinol-ppas"/>
    <property type="match status" value="1"/>
</dbReference>
<evidence type="ECO:0000256" key="6">
    <source>
        <dbReference type="ARBA" id="ARBA00031828"/>
    </source>
</evidence>
<dbReference type="Gene3D" id="3.40.50.1000">
    <property type="entry name" value="HAD superfamily/HAD-like"/>
    <property type="match status" value="1"/>
</dbReference>
<organism evidence="8 9">
    <name type="scientific">Olivibacter ginsenosidimutans</name>
    <dbReference type="NCBI Taxonomy" id="1176537"/>
    <lineage>
        <taxon>Bacteria</taxon>
        <taxon>Pseudomonadati</taxon>
        <taxon>Bacteroidota</taxon>
        <taxon>Sphingobacteriia</taxon>
        <taxon>Sphingobacteriales</taxon>
        <taxon>Sphingobacteriaceae</taxon>
        <taxon>Olivibacter</taxon>
    </lineage>
</organism>
<dbReference type="PANTHER" id="PTHR42891:SF1">
    <property type="entry name" value="D-GLYCERO-BETA-D-MANNO-HEPTOSE-1,7-BISPHOSPHATE 7-PHOSPHATASE"/>
    <property type="match status" value="1"/>
</dbReference>
<evidence type="ECO:0000256" key="4">
    <source>
        <dbReference type="ARBA" id="ARBA00022801"/>
    </source>
</evidence>
<dbReference type="PANTHER" id="PTHR42891">
    <property type="entry name" value="D-GLYCERO-BETA-D-MANNO-HEPTOSE-1,7-BISPHOSPHATE 7-PHOSPHATASE"/>
    <property type="match status" value="1"/>
</dbReference>
<comment type="subcellular location">
    <subcellularLocation>
        <location evidence="1 7">Cytoplasm</location>
    </subcellularLocation>
</comment>